<evidence type="ECO:0000313" key="4">
    <source>
        <dbReference type="EMBL" id="KYP42564.1"/>
    </source>
</evidence>
<dbReference type="Pfam" id="PF25597">
    <property type="entry name" value="SH3_retrovirus"/>
    <property type="match status" value="1"/>
</dbReference>
<evidence type="ECO:0000259" key="3">
    <source>
        <dbReference type="PROSITE" id="PS50994"/>
    </source>
</evidence>
<dbReference type="PROSITE" id="PS50994">
    <property type="entry name" value="INTEGRASE"/>
    <property type="match status" value="1"/>
</dbReference>
<dbReference type="Gramene" id="C.cajan_35721.t">
    <property type="protein sequence ID" value="C.cajan_35721.t.cds1"/>
    <property type="gene ID" value="C.cajan_35721"/>
</dbReference>
<feature type="region of interest" description="Disordered" evidence="2">
    <location>
        <begin position="824"/>
        <end position="846"/>
    </location>
</feature>
<dbReference type="OMA" id="PSANCTC"/>
<keyword evidence="1" id="KW-0645">Protease</keyword>
<name>A0A151RJ01_CAJCA</name>
<dbReference type="InterPro" id="IPR036397">
    <property type="entry name" value="RNaseH_sf"/>
</dbReference>
<accession>A0A151RJ01</accession>
<feature type="compositionally biased region" description="Low complexity" evidence="2">
    <location>
        <begin position="200"/>
        <end position="209"/>
    </location>
</feature>
<dbReference type="Pfam" id="PF14223">
    <property type="entry name" value="Retrotran_gag_2"/>
    <property type="match status" value="1"/>
</dbReference>
<feature type="region of interest" description="Disordered" evidence="2">
    <location>
        <begin position="270"/>
        <end position="294"/>
    </location>
</feature>
<evidence type="ECO:0000256" key="1">
    <source>
        <dbReference type="ARBA" id="ARBA00022750"/>
    </source>
</evidence>
<protein>
    <submittedName>
        <fullName evidence="4">Retrovirus-related Pol polyprotein from transposon TNT 1-94</fullName>
    </submittedName>
</protein>
<dbReference type="Gene3D" id="3.30.420.10">
    <property type="entry name" value="Ribonuclease H-like superfamily/Ribonuclease H"/>
    <property type="match status" value="1"/>
</dbReference>
<reference evidence="4" key="1">
    <citation type="journal article" date="2012" name="Nat. Biotechnol.">
        <title>Draft genome sequence of pigeonpea (Cajanus cajan), an orphan legume crop of resource-poor farmers.</title>
        <authorList>
            <person name="Varshney R.K."/>
            <person name="Chen W."/>
            <person name="Li Y."/>
            <person name="Bharti A.K."/>
            <person name="Saxena R.K."/>
            <person name="Schlueter J.A."/>
            <person name="Donoghue M.T."/>
            <person name="Azam S."/>
            <person name="Fan G."/>
            <person name="Whaley A.M."/>
            <person name="Farmer A.D."/>
            <person name="Sheridan J."/>
            <person name="Iwata A."/>
            <person name="Tuteja R."/>
            <person name="Penmetsa R.V."/>
            <person name="Wu W."/>
            <person name="Upadhyaya H.D."/>
            <person name="Yang S.P."/>
            <person name="Shah T."/>
            <person name="Saxena K.B."/>
            <person name="Michael T."/>
            <person name="McCombie W.R."/>
            <person name="Yang B."/>
            <person name="Zhang G."/>
            <person name="Yang H."/>
            <person name="Wang J."/>
            <person name="Spillane C."/>
            <person name="Cook D.R."/>
            <person name="May G.D."/>
            <person name="Xu X."/>
            <person name="Jackson S.A."/>
        </authorList>
    </citation>
    <scope>NUCLEOTIDE SEQUENCE [LARGE SCALE GENOMIC DNA]</scope>
</reference>
<dbReference type="InterPro" id="IPR013103">
    <property type="entry name" value="RVT_2"/>
</dbReference>
<dbReference type="SUPFAM" id="SSF56672">
    <property type="entry name" value="DNA/RNA polymerases"/>
    <property type="match status" value="1"/>
</dbReference>
<feature type="region of interest" description="Disordered" evidence="2">
    <location>
        <begin position="199"/>
        <end position="224"/>
    </location>
</feature>
<dbReference type="Proteomes" id="UP000075243">
    <property type="component" value="Unassembled WGS sequence"/>
</dbReference>
<feature type="domain" description="Integrase catalytic" evidence="3">
    <location>
        <begin position="531"/>
        <end position="703"/>
    </location>
</feature>
<feature type="compositionally biased region" description="Polar residues" evidence="2">
    <location>
        <begin position="270"/>
        <end position="282"/>
    </location>
</feature>
<keyword evidence="5" id="KW-1185">Reference proteome</keyword>
<dbReference type="InterPro" id="IPR025724">
    <property type="entry name" value="GAG-pre-integrase_dom"/>
</dbReference>
<dbReference type="Pfam" id="PF13976">
    <property type="entry name" value="gag_pre-integrs"/>
    <property type="match status" value="1"/>
</dbReference>
<dbReference type="InterPro" id="IPR012337">
    <property type="entry name" value="RNaseH-like_sf"/>
</dbReference>
<organism evidence="4 5">
    <name type="scientific">Cajanus cajan</name>
    <name type="common">Pigeon pea</name>
    <name type="synonym">Cajanus indicus</name>
    <dbReference type="NCBI Taxonomy" id="3821"/>
    <lineage>
        <taxon>Eukaryota</taxon>
        <taxon>Viridiplantae</taxon>
        <taxon>Streptophyta</taxon>
        <taxon>Embryophyta</taxon>
        <taxon>Tracheophyta</taxon>
        <taxon>Spermatophyta</taxon>
        <taxon>Magnoliopsida</taxon>
        <taxon>eudicotyledons</taxon>
        <taxon>Gunneridae</taxon>
        <taxon>Pentapetalae</taxon>
        <taxon>rosids</taxon>
        <taxon>fabids</taxon>
        <taxon>Fabales</taxon>
        <taxon>Fabaceae</taxon>
        <taxon>Papilionoideae</taxon>
        <taxon>50 kb inversion clade</taxon>
        <taxon>NPAAA clade</taxon>
        <taxon>indigoferoid/millettioid clade</taxon>
        <taxon>Phaseoleae</taxon>
        <taxon>Cajanus</taxon>
    </lineage>
</organism>
<feature type="compositionally biased region" description="Gly residues" evidence="2">
    <location>
        <begin position="210"/>
        <end position="224"/>
    </location>
</feature>
<dbReference type="GO" id="GO:0003676">
    <property type="term" value="F:nucleic acid binding"/>
    <property type="evidence" value="ECO:0007669"/>
    <property type="project" value="InterPro"/>
</dbReference>
<keyword evidence="1" id="KW-0064">Aspartyl protease</keyword>
<proteinExistence type="predicted"/>
<dbReference type="InterPro" id="IPR001584">
    <property type="entry name" value="Integrase_cat-core"/>
</dbReference>
<dbReference type="PANTHER" id="PTHR11439">
    <property type="entry name" value="GAG-POL-RELATED RETROTRANSPOSON"/>
    <property type="match status" value="1"/>
</dbReference>
<dbReference type="InterPro" id="IPR054722">
    <property type="entry name" value="PolX-like_BBD"/>
</dbReference>
<dbReference type="Pfam" id="PF00665">
    <property type="entry name" value="rve"/>
    <property type="match status" value="1"/>
</dbReference>
<evidence type="ECO:0000313" key="5">
    <source>
        <dbReference type="Proteomes" id="UP000075243"/>
    </source>
</evidence>
<dbReference type="SUPFAM" id="SSF53098">
    <property type="entry name" value="Ribonuclease H-like"/>
    <property type="match status" value="1"/>
</dbReference>
<dbReference type="GO" id="GO:0004190">
    <property type="term" value="F:aspartic-type endopeptidase activity"/>
    <property type="evidence" value="ECO:0007669"/>
    <property type="project" value="UniProtKB-KW"/>
</dbReference>
<sequence>MMRALLSKNKFKFVDGSIQEPQKSNELHDAWVRCNTMILSWITKSVSEQIAQSVIYINNAQRLWEDLKERFSKGDYFRFSDLLQEIHSIKQADRTISSYFTELKILWEELESLRPTPTCTCDVRCSCDLSTKVKDYKDTEYVICFLKGLNDQYNTVKSQILIMDPLPVINKVFSLVLQQERQQNTPNLADSRIFSLNTQSGGNWRSSSNGRGGSSRGRGRTGGRGSFTNAGKVCTFCGKENHTIDSCYFKHGFPPNFKFKDKGNTTSINTISSKAPSTQASEISRKQNKESTSNFTHEDYDHLIDMLKRAKLQSPEHSINQLVHQTTTESVSSSNLQQNQPGNPLEHTDWILDTGATDHVCNSLYFFTKYHPIDPVHVKLPNGNTSTAQFSGTIIFSEKFFLNDVLYIPNFHLNIISVQKIAASLDYELMFNKNSCIIQDLTSKKTIGLAEVKNHLYILQRPSKDNSISACKSNSVLNAQPKGTTSSFDLWHYRLGHPSHVVLQTVKRLFPYVTYNKNITCDYCHFGKQARLPFPTSTTKSLSCFDLVHMDIWGPLAIPSIHGHKYFLTIVDDYSRHTWIYFMKSKGETRNLIQNFISYVQTQFTKHIKVLRSDNGVEFAMDQLYATYGIVHQTSCVETPQQNSVVERKHRHILNITRTLLFHSNVPKSFWCYAVGHAIHLINRLPSPVLNNSSPYQMLYDKPPTLLDLKVFGSLCYASTLVQGRSKLAPKATKGVYLGVKQGTKGFLVLDLLTRSIFVSRNVVFYEHIFPFFEKGSTVITNSQQQNDACFDFLYLDSSSHPVTTIDNSSLLDIDSAHYENDLNDIDESAHPSETSSPSQLRKSTRHKCSPAYLKDYHCNLLIGVPPPEDKHIRYPLNTVLSYDSLSASYSRYVLSITTHVEPHTFNQAVKNKVWVEAMQAELDALEHNKTWTIMPLPPGKTPIGSKWVYKIKYKSDGSIERYKARLVVKGYTQIQGLDYFDTFAPVAKLSTVRMLLAIASCQHWELHQLDINNAFLHGDLLEDVYMEIPQGLNIDKPNHVCKLNKSLYGLKQASRQWFAKLSSFLLSLHYKQSQHDHSLFTKHHGTHFTVILIYVDDLIIAGTDSEEINHIKQSLDVKFKIKDLGPLRYFLGLEIARSHLGISLSQRKYTLDLLDETSFLAGKPVLTPIIKGTRLSHTTDSPYEDPAGYRRLIGKLLYLITTRPDISYSVQQLSQFLSCPQQSHYQAAIRVLRYLKGNPGQGLFYPADSPLQLKAFSDSDWASCPDTRRSLSGYSIFLGNSLISWKCKKQSTISRSSSEAEYRALAATACEIQWLTYLLQDFSVPFTTPALLYCDNQSARHIASNAVFHERTKHIEIDCHLVREKLQAGLFHLLPIASSHQLADILTKPLDPSPFQYLLSKLGVINIYSPACRGVLDHNSTVSKTN</sequence>
<dbReference type="Pfam" id="PF07727">
    <property type="entry name" value="RVT_2"/>
    <property type="match status" value="1"/>
</dbReference>
<keyword evidence="1" id="KW-0378">Hydrolase</keyword>
<feature type="compositionally biased region" description="Polar residues" evidence="2">
    <location>
        <begin position="832"/>
        <end position="842"/>
    </location>
</feature>
<evidence type="ECO:0000256" key="2">
    <source>
        <dbReference type="SAM" id="MobiDB-lite"/>
    </source>
</evidence>
<dbReference type="CDD" id="cd09272">
    <property type="entry name" value="RNase_HI_RT_Ty1"/>
    <property type="match status" value="1"/>
</dbReference>
<dbReference type="InterPro" id="IPR057670">
    <property type="entry name" value="SH3_retrovirus"/>
</dbReference>
<gene>
    <name evidence="4" type="ORF">KK1_036043</name>
</gene>
<dbReference type="EMBL" id="KQ483712">
    <property type="protein sequence ID" value="KYP42564.1"/>
    <property type="molecule type" value="Genomic_DNA"/>
</dbReference>
<dbReference type="Pfam" id="PF22936">
    <property type="entry name" value="Pol_BBD"/>
    <property type="match status" value="1"/>
</dbReference>
<dbReference type="InterPro" id="IPR043502">
    <property type="entry name" value="DNA/RNA_pol_sf"/>
</dbReference>
<dbReference type="GO" id="GO:0015074">
    <property type="term" value="P:DNA integration"/>
    <property type="evidence" value="ECO:0007669"/>
    <property type="project" value="InterPro"/>
</dbReference>
<dbReference type="PANTHER" id="PTHR11439:SF470">
    <property type="entry name" value="CYSTEINE-RICH RLK (RECEPTOR-LIKE PROTEIN KINASE) 8"/>
    <property type="match status" value="1"/>
</dbReference>